<gene>
    <name evidence="2" type="ORF">DEBR0S1_33298G</name>
</gene>
<accession>A0A7D9H0L2</accession>
<evidence type="ECO:0000256" key="1">
    <source>
        <dbReference type="SAM" id="MobiDB-lite"/>
    </source>
</evidence>
<name>A0A7D9H0L2_DEKBR</name>
<sequence length="179" mass="20877">MTSGAMSKRSLKRREREKRKEHRFEDLKGLYGSSQELLGRIKKIERKGTKTATDYRNIDNLKERYEFMHTFEHAQGEKQAGKYDEKEKTISGSTKTELKLELKTNSVFYDPEINPLGEQPFLGMANLSVHSKNKLIKGQWKNLSNLSEIESEQISLPVEPKPKFYKLKQIQTQYQSADF</sequence>
<feature type="compositionally biased region" description="Basic residues" evidence="1">
    <location>
        <begin position="9"/>
        <end position="21"/>
    </location>
</feature>
<dbReference type="Proteomes" id="UP000478008">
    <property type="component" value="Unassembled WGS sequence"/>
</dbReference>
<proteinExistence type="predicted"/>
<reference evidence="2 3" key="1">
    <citation type="submission" date="2019-07" db="EMBL/GenBank/DDBJ databases">
        <authorList>
            <person name="Friedrich A."/>
            <person name="Schacherer J."/>
        </authorList>
    </citation>
    <scope>NUCLEOTIDE SEQUENCE [LARGE SCALE GENOMIC DNA]</scope>
</reference>
<evidence type="ECO:0000313" key="2">
    <source>
        <dbReference type="EMBL" id="VUG17104.1"/>
    </source>
</evidence>
<feature type="region of interest" description="Disordered" evidence="1">
    <location>
        <begin position="1"/>
        <end position="25"/>
    </location>
</feature>
<protein>
    <submittedName>
        <fullName evidence="2">DEBR0S1_33298g1_1</fullName>
    </submittedName>
</protein>
<dbReference type="EMBL" id="CABFWN010000001">
    <property type="protein sequence ID" value="VUG17104.1"/>
    <property type="molecule type" value="Genomic_DNA"/>
</dbReference>
<evidence type="ECO:0000313" key="3">
    <source>
        <dbReference type="Proteomes" id="UP000478008"/>
    </source>
</evidence>
<organism evidence="2 3">
    <name type="scientific">Dekkera bruxellensis</name>
    <name type="common">Brettanomyces custersii</name>
    <dbReference type="NCBI Taxonomy" id="5007"/>
    <lineage>
        <taxon>Eukaryota</taxon>
        <taxon>Fungi</taxon>
        <taxon>Dikarya</taxon>
        <taxon>Ascomycota</taxon>
        <taxon>Saccharomycotina</taxon>
        <taxon>Pichiomycetes</taxon>
        <taxon>Pichiales</taxon>
        <taxon>Pichiaceae</taxon>
        <taxon>Brettanomyces</taxon>
    </lineage>
</organism>
<keyword evidence="3" id="KW-1185">Reference proteome</keyword>
<dbReference type="AlphaFoldDB" id="A0A7D9H0L2"/>